<dbReference type="Pfam" id="PF25758">
    <property type="entry name" value="TPR_IPO11"/>
    <property type="match status" value="1"/>
</dbReference>
<dbReference type="Gene3D" id="1.25.10.10">
    <property type="entry name" value="Leucine-rich Repeat Variant"/>
    <property type="match status" value="1"/>
</dbReference>
<dbReference type="OMA" id="NPDQYTI"/>
<dbReference type="Pfam" id="PF25018">
    <property type="entry name" value="HEAT_IPO9_c"/>
    <property type="match status" value="1"/>
</dbReference>
<dbReference type="GO" id="GO:0031267">
    <property type="term" value="F:small GTPase binding"/>
    <property type="evidence" value="ECO:0007669"/>
    <property type="project" value="InterPro"/>
</dbReference>
<keyword evidence="8" id="KW-1185">Reference proteome</keyword>
<dbReference type="STRING" id="6669.E9GZ34"/>
<organism evidence="7 8">
    <name type="scientific">Daphnia pulex</name>
    <name type="common">Water flea</name>
    <dbReference type="NCBI Taxonomy" id="6669"/>
    <lineage>
        <taxon>Eukaryota</taxon>
        <taxon>Metazoa</taxon>
        <taxon>Ecdysozoa</taxon>
        <taxon>Arthropoda</taxon>
        <taxon>Crustacea</taxon>
        <taxon>Branchiopoda</taxon>
        <taxon>Diplostraca</taxon>
        <taxon>Cladocera</taxon>
        <taxon>Anomopoda</taxon>
        <taxon>Daphniidae</taxon>
        <taxon>Daphnia</taxon>
    </lineage>
</organism>
<evidence type="ECO:0000256" key="4">
    <source>
        <dbReference type="ARBA" id="ARBA00022927"/>
    </source>
</evidence>
<sequence length="1028" mass="114194">MSAPEVSNSLKEASLETLRSILSANQDVRKAGESQVQALEVTEGFGIYLTEIILDIKYQLPIRQLATVLLKQYIDCHWWKLCEEKFRPPETLPEAKSLIRELLPRALNDSNSKIRSGAAHAISTIAQWDWPEEWPNLFTTLMMYLTQGSQESLQGSMCVLLEVTHNVDDKQMPQVVPVILPEVYKIFSDSSRYNVRMRSQAIQIFTNLTESVCSAGEYNKGLVKELLGPFLLPFTEALVKHLQEPDGPASDVGLKTAIVKALTVLVKHVPKQLSQWLLQILPTVWNTLTHSAHVYVACVVNETEESDEQVDPDGEVISFENLVSSIFEFVHALVETPRFRSAVRDGISQIIYYIILFMQITEEQVSTWTGNPDRFVEDESEDSFSYSVRLAAQDLLLALRQEFEDEACSGLCEAVTRHLQEAEVMHTQGNSSFWWKVVEAALLSLGVVKDLLESQQKENQLPLDIVVILQSSLDQHNRMAASPFLLGRCLWAASRFASFLPTALLNRYLQATVEALQPHQNVILRITAVRAVWGFCEHLKASQNTIMLTPMLPMITESLLNLAILFSHEVLSLVLETLAMVLAVDKSFTATCESKVCPLTIALFLKHNSDPVIVELAQDIFRELSQNEACLGPLQHRLVPTLVSILQSPSDKVPSGLHGVALDVVETLVRASKPPLSDALMQTFPCAVRSALTSDDPTIVQNGGECLRAFVSVSPDQVAAYRDSEGHTGLYFIIQVVLNLLNPTVNESSSAFVGRLVSTLFNRAGSHLGDSVDLILRGVLSKLQGSSSLVAAQSLIMVYAHLIHAQMEAVLDFLSSVPGPKGQSALHFVLHQWCSRQHVFSGAYETKVSSIALAKLLHHGVTTNDSRITEITITIEDDTELVGGDSSGCIRTRSQRGGLQYRVKEISIFVKILKLIIYELSNCLESAMAFADEDDETETDGEQSVDGMRDNAGVLLSSHLLDDEDKLDDLKDDDPDAQHDPNSVINLQQYLTEFLRSFSSQNYFPTGFLPHLNSQEKQVLNMIGIHPL</sequence>
<dbReference type="PANTHER" id="PTHR10997">
    <property type="entry name" value="IMPORTIN-7, 8, 11"/>
    <property type="match status" value="1"/>
</dbReference>
<dbReference type="HOGENOM" id="CLU_008920_1_0_1"/>
<gene>
    <name evidence="7" type="ORF">DAPPUDRAFT_56251</name>
</gene>
<evidence type="ECO:0000313" key="8">
    <source>
        <dbReference type="Proteomes" id="UP000000305"/>
    </source>
</evidence>
<dbReference type="PANTHER" id="PTHR10997:SF9">
    <property type="entry name" value="IMPORTIN-9"/>
    <property type="match status" value="1"/>
</dbReference>
<keyword evidence="4" id="KW-0653">Protein transport</keyword>
<dbReference type="GO" id="GO:0006606">
    <property type="term" value="P:protein import into nucleus"/>
    <property type="evidence" value="ECO:0000318"/>
    <property type="project" value="GO_Central"/>
</dbReference>
<accession>E9GZ34</accession>
<comment type="similarity">
    <text evidence="2">Belongs to the importin beta family.</text>
</comment>
<dbReference type="InterPro" id="IPR011989">
    <property type="entry name" value="ARM-like"/>
</dbReference>
<dbReference type="eggNOG" id="KOG2274">
    <property type="taxonomic scope" value="Eukaryota"/>
</dbReference>
<keyword evidence="5" id="KW-0539">Nucleus</keyword>
<name>E9GZ34_DAPPU</name>
<comment type="subcellular location">
    <subcellularLocation>
        <location evidence="1">Nucleus</location>
    </subcellularLocation>
</comment>
<proteinExistence type="inferred from homology"/>
<evidence type="ECO:0000256" key="1">
    <source>
        <dbReference type="ARBA" id="ARBA00004123"/>
    </source>
</evidence>
<feature type="domain" description="Importin N-terminal" evidence="6">
    <location>
        <begin position="32"/>
        <end position="109"/>
    </location>
</feature>
<evidence type="ECO:0000256" key="5">
    <source>
        <dbReference type="ARBA" id="ARBA00023242"/>
    </source>
</evidence>
<protein>
    <recommendedName>
        <fullName evidence="6">Importin N-terminal domain-containing protein</fullName>
    </recommendedName>
</protein>
<keyword evidence="3" id="KW-0813">Transport</keyword>
<dbReference type="AlphaFoldDB" id="E9GZ34"/>
<reference evidence="7 8" key="1">
    <citation type="journal article" date="2011" name="Science">
        <title>The ecoresponsive genome of Daphnia pulex.</title>
        <authorList>
            <person name="Colbourne J.K."/>
            <person name="Pfrender M.E."/>
            <person name="Gilbert D."/>
            <person name="Thomas W.K."/>
            <person name="Tucker A."/>
            <person name="Oakley T.H."/>
            <person name="Tokishita S."/>
            <person name="Aerts A."/>
            <person name="Arnold G.J."/>
            <person name="Basu M.K."/>
            <person name="Bauer D.J."/>
            <person name="Caceres C.E."/>
            <person name="Carmel L."/>
            <person name="Casola C."/>
            <person name="Choi J.H."/>
            <person name="Detter J.C."/>
            <person name="Dong Q."/>
            <person name="Dusheyko S."/>
            <person name="Eads B.D."/>
            <person name="Frohlich T."/>
            <person name="Geiler-Samerotte K.A."/>
            <person name="Gerlach D."/>
            <person name="Hatcher P."/>
            <person name="Jogdeo S."/>
            <person name="Krijgsveld J."/>
            <person name="Kriventseva E.V."/>
            <person name="Kultz D."/>
            <person name="Laforsch C."/>
            <person name="Lindquist E."/>
            <person name="Lopez J."/>
            <person name="Manak J.R."/>
            <person name="Muller J."/>
            <person name="Pangilinan J."/>
            <person name="Patwardhan R.P."/>
            <person name="Pitluck S."/>
            <person name="Pritham E.J."/>
            <person name="Rechtsteiner A."/>
            <person name="Rho M."/>
            <person name="Rogozin I.B."/>
            <person name="Sakarya O."/>
            <person name="Salamov A."/>
            <person name="Schaack S."/>
            <person name="Shapiro H."/>
            <person name="Shiga Y."/>
            <person name="Skalitzky C."/>
            <person name="Smith Z."/>
            <person name="Souvorov A."/>
            <person name="Sung W."/>
            <person name="Tang Z."/>
            <person name="Tsuchiya D."/>
            <person name="Tu H."/>
            <person name="Vos H."/>
            <person name="Wang M."/>
            <person name="Wolf Y.I."/>
            <person name="Yamagata H."/>
            <person name="Yamada T."/>
            <person name="Ye Y."/>
            <person name="Shaw J.R."/>
            <person name="Andrews J."/>
            <person name="Crease T.J."/>
            <person name="Tang H."/>
            <person name="Lucas S.M."/>
            <person name="Robertson H.M."/>
            <person name="Bork P."/>
            <person name="Koonin E.V."/>
            <person name="Zdobnov E.M."/>
            <person name="Grigoriev I.V."/>
            <person name="Lynch M."/>
            <person name="Boore J.L."/>
        </authorList>
    </citation>
    <scope>NUCLEOTIDE SEQUENCE [LARGE SCALE GENOMIC DNA]</scope>
</reference>
<dbReference type="KEGG" id="dpx:DAPPUDRAFT_56251"/>
<evidence type="ECO:0000256" key="2">
    <source>
        <dbReference type="ARBA" id="ARBA00007991"/>
    </source>
</evidence>
<dbReference type="InterPro" id="IPR056840">
    <property type="entry name" value="HEAT_IPO9_central"/>
</dbReference>
<dbReference type="GO" id="GO:0005829">
    <property type="term" value="C:cytosol"/>
    <property type="evidence" value="ECO:0000318"/>
    <property type="project" value="GO_Central"/>
</dbReference>
<evidence type="ECO:0000256" key="3">
    <source>
        <dbReference type="ARBA" id="ARBA00022448"/>
    </source>
</evidence>
<dbReference type="GO" id="GO:0005635">
    <property type="term" value="C:nuclear envelope"/>
    <property type="evidence" value="ECO:0000318"/>
    <property type="project" value="GO_Central"/>
</dbReference>
<dbReference type="Pfam" id="PF03810">
    <property type="entry name" value="IBN_N"/>
    <property type="match status" value="1"/>
</dbReference>
<dbReference type="FunCoup" id="E9GZ34">
    <property type="interactions" value="2072"/>
</dbReference>
<dbReference type="EMBL" id="GL732576">
    <property type="protein sequence ID" value="EFX75301.1"/>
    <property type="molecule type" value="Genomic_DNA"/>
</dbReference>
<dbReference type="InterPro" id="IPR058669">
    <property type="entry name" value="TPR_IPO7/11-like"/>
</dbReference>
<dbReference type="PhylomeDB" id="E9GZ34"/>
<dbReference type="InterPro" id="IPR001494">
    <property type="entry name" value="Importin-beta_N"/>
</dbReference>
<dbReference type="InParanoid" id="E9GZ34"/>
<dbReference type="OrthoDB" id="431626at2759"/>
<dbReference type="SMART" id="SM00913">
    <property type="entry name" value="IBN_N"/>
    <property type="match status" value="1"/>
</dbReference>
<evidence type="ECO:0000259" key="6">
    <source>
        <dbReference type="PROSITE" id="PS50166"/>
    </source>
</evidence>
<dbReference type="Proteomes" id="UP000000305">
    <property type="component" value="Unassembled WGS sequence"/>
</dbReference>
<dbReference type="PROSITE" id="PS50166">
    <property type="entry name" value="IMPORTIN_B_NT"/>
    <property type="match status" value="1"/>
</dbReference>
<dbReference type="SUPFAM" id="SSF48371">
    <property type="entry name" value="ARM repeat"/>
    <property type="match status" value="1"/>
</dbReference>
<dbReference type="InterPro" id="IPR016024">
    <property type="entry name" value="ARM-type_fold"/>
</dbReference>
<evidence type="ECO:0000313" key="7">
    <source>
        <dbReference type="EMBL" id="EFX75301.1"/>
    </source>
</evidence>